<keyword evidence="2" id="KW-1185">Reference proteome</keyword>
<protein>
    <submittedName>
        <fullName evidence="1">Uncharacterized protein</fullName>
    </submittedName>
</protein>
<gene>
    <name evidence="1" type="ORF">PUN28_004757</name>
</gene>
<sequence length="85" mass="10044">MCRRTCVRFVRPWKQTDPLLSDIPRSTQLHATRTSYGQIILFFLIIKFNHNITTHNIFAFILSIISIPIDCKIKKTWPLFVCHVE</sequence>
<comment type="caution">
    <text evidence="1">The sequence shown here is derived from an EMBL/GenBank/DDBJ whole genome shotgun (WGS) entry which is preliminary data.</text>
</comment>
<accession>A0AAW2GF64</accession>
<dbReference type="Proteomes" id="UP001430953">
    <property type="component" value="Unassembled WGS sequence"/>
</dbReference>
<evidence type="ECO:0000313" key="2">
    <source>
        <dbReference type="Proteomes" id="UP001430953"/>
    </source>
</evidence>
<name>A0AAW2GF64_9HYME</name>
<dbReference type="AlphaFoldDB" id="A0AAW2GF64"/>
<evidence type="ECO:0000313" key="1">
    <source>
        <dbReference type="EMBL" id="KAL0125906.1"/>
    </source>
</evidence>
<proteinExistence type="predicted"/>
<organism evidence="1 2">
    <name type="scientific">Cardiocondyla obscurior</name>
    <dbReference type="NCBI Taxonomy" id="286306"/>
    <lineage>
        <taxon>Eukaryota</taxon>
        <taxon>Metazoa</taxon>
        <taxon>Ecdysozoa</taxon>
        <taxon>Arthropoda</taxon>
        <taxon>Hexapoda</taxon>
        <taxon>Insecta</taxon>
        <taxon>Pterygota</taxon>
        <taxon>Neoptera</taxon>
        <taxon>Endopterygota</taxon>
        <taxon>Hymenoptera</taxon>
        <taxon>Apocrita</taxon>
        <taxon>Aculeata</taxon>
        <taxon>Formicoidea</taxon>
        <taxon>Formicidae</taxon>
        <taxon>Myrmicinae</taxon>
        <taxon>Cardiocondyla</taxon>
    </lineage>
</organism>
<dbReference type="EMBL" id="JADYXP020000004">
    <property type="protein sequence ID" value="KAL0125906.1"/>
    <property type="molecule type" value="Genomic_DNA"/>
</dbReference>
<reference evidence="1 2" key="1">
    <citation type="submission" date="2023-03" db="EMBL/GenBank/DDBJ databases">
        <title>High recombination rates correlate with genetic variation in Cardiocondyla obscurior ants.</title>
        <authorList>
            <person name="Errbii M."/>
        </authorList>
    </citation>
    <scope>NUCLEOTIDE SEQUENCE [LARGE SCALE GENOMIC DNA]</scope>
    <source>
        <strain evidence="1">Alpha-2009</strain>
        <tissue evidence="1">Whole body</tissue>
    </source>
</reference>